<comment type="caution">
    <text evidence="1">The sequence shown here is derived from an EMBL/GenBank/DDBJ whole genome shotgun (WGS) entry which is preliminary data.</text>
</comment>
<evidence type="ECO:0000313" key="1">
    <source>
        <dbReference type="EMBL" id="KAJ0217479.1"/>
    </source>
</evidence>
<reference evidence="1 2" key="1">
    <citation type="journal article" date="2017" name="Nat. Commun.">
        <title>Genome assembly with in vitro proximity ligation data and whole-genome triplication in lettuce.</title>
        <authorList>
            <person name="Reyes-Chin-Wo S."/>
            <person name="Wang Z."/>
            <person name="Yang X."/>
            <person name="Kozik A."/>
            <person name="Arikit S."/>
            <person name="Song C."/>
            <person name="Xia L."/>
            <person name="Froenicke L."/>
            <person name="Lavelle D.O."/>
            <person name="Truco M.J."/>
            <person name="Xia R."/>
            <person name="Zhu S."/>
            <person name="Xu C."/>
            <person name="Xu H."/>
            <person name="Xu X."/>
            <person name="Cox K."/>
            <person name="Korf I."/>
            <person name="Meyers B.C."/>
            <person name="Michelmore R.W."/>
        </authorList>
    </citation>
    <scope>NUCLEOTIDE SEQUENCE [LARGE SCALE GENOMIC DNA]</scope>
    <source>
        <strain evidence="2">cv. Salinas</strain>
        <tissue evidence="1">Seedlings</tissue>
    </source>
</reference>
<sequence>MSTKLLQSYGYMEPEEVCKLSIIFNKHAHVENGKWNDSHVLMLFQFVDSDWKIQSDYSKLYVHQGRKRSNRFRNEMDIRHSDEPRKCGLCHQFGHNRRNCSKSQPRYNVI</sequence>
<dbReference type="EMBL" id="NBSK02000003">
    <property type="protein sequence ID" value="KAJ0217479.1"/>
    <property type="molecule type" value="Genomic_DNA"/>
</dbReference>
<dbReference type="AlphaFoldDB" id="A0A9R1XLP3"/>
<organism evidence="1 2">
    <name type="scientific">Lactuca sativa</name>
    <name type="common">Garden lettuce</name>
    <dbReference type="NCBI Taxonomy" id="4236"/>
    <lineage>
        <taxon>Eukaryota</taxon>
        <taxon>Viridiplantae</taxon>
        <taxon>Streptophyta</taxon>
        <taxon>Embryophyta</taxon>
        <taxon>Tracheophyta</taxon>
        <taxon>Spermatophyta</taxon>
        <taxon>Magnoliopsida</taxon>
        <taxon>eudicotyledons</taxon>
        <taxon>Gunneridae</taxon>
        <taxon>Pentapetalae</taxon>
        <taxon>asterids</taxon>
        <taxon>campanulids</taxon>
        <taxon>Asterales</taxon>
        <taxon>Asteraceae</taxon>
        <taxon>Cichorioideae</taxon>
        <taxon>Cichorieae</taxon>
        <taxon>Lactucinae</taxon>
        <taxon>Lactuca</taxon>
    </lineage>
</organism>
<proteinExistence type="predicted"/>
<gene>
    <name evidence="1" type="ORF">LSAT_V11C300151990</name>
</gene>
<name>A0A9R1XLP3_LACSA</name>
<protein>
    <submittedName>
        <fullName evidence="1">Uncharacterized protein</fullName>
    </submittedName>
</protein>
<accession>A0A9R1XLP3</accession>
<evidence type="ECO:0000313" key="2">
    <source>
        <dbReference type="Proteomes" id="UP000235145"/>
    </source>
</evidence>
<dbReference type="Proteomes" id="UP000235145">
    <property type="component" value="Unassembled WGS sequence"/>
</dbReference>
<keyword evidence="2" id="KW-1185">Reference proteome</keyword>